<dbReference type="AlphaFoldDB" id="A0A1G1WIN5"/>
<reference evidence="1 2" key="1">
    <citation type="journal article" date="2016" name="Nat. Commun.">
        <title>Thousands of microbial genomes shed light on interconnected biogeochemical processes in an aquifer system.</title>
        <authorList>
            <person name="Anantharaman K."/>
            <person name="Brown C.T."/>
            <person name="Hug L.A."/>
            <person name="Sharon I."/>
            <person name="Castelle C.J."/>
            <person name="Probst A.J."/>
            <person name="Thomas B.C."/>
            <person name="Singh A."/>
            <person name="Wilkins M.J."/>
            <person name="Karaoz U."/>
            <person name="Brodie E.L."/>
            <person name="Williams K.H."/>
            <person name="Hubbard S.S."/>
            <person name="Banfield J.F."/>
        </authorList>
    </citation>
    <scope>NUCLEOTIDE SEQUENCE [LARGE SCALE GENOMIC DNA]</scope>
</reference>
<proteinExistence type="predicted"/>
<organism evidence="1 2">
    <name type="scientific">Candidatus Woykebacteria bacterium RIFCSPHIGHO2_01_FULL_39_12</name>
    <dbReference type="NCBI Taxonomy" id="1802599"/>
    <lineage>
        <taxon>Bacteria</taxon>
        <taxon>Candidatus Woykeibacteriota</taxon>
    </lineage>
</organism>
<gene>
    <name evidence="1" type="ORF">A2864_00520</name>
</gene>
<dbReference type="EMBL" id="MHCV01000021">
    <property type="protein sequence ID" value="OGY27572.1"/>
    <property type="molecule type" value="Genomic_DNA"/>
</dbReference>
<comment type="caution">
    <text evidence="1">The sequence shown here is derived from an EMBL/GenBank/DDBJ whole genome shotgun (WGS) entry which is preliminary data.</text>
</comment>
<evidence type="ECO:0000313" key="1">
    <source>
        <dbReference type="EMBL" id="OGY27572.1"/>
    </source>
</evidence>
<name>A0A1G1WIN5_9BACT</name>
<sequence>MANSTKIAQTTARLKEEVKLLRSFVIGIAGKDAEGEYRPEFVEKILVALKEKPTHKFESAKSFLSQLRKT</sequence>
<protein>
    <submittedName>
        <fullName evidence="1">Uncharacterized protein</fullName>
    </submittedName>
</protein>
<dbReference type="Proteomes" id="UP000177900">
    <property type="component" value="Unassembled WGS sequence"/>
</dbReference>
<accession>A0A1G1WIN5</accession>
<evidence type="ECO:0000313" key="2">
    <source>
        <dbReference type="Proteomes" id="UP000177900"/>
    </source>
</evidence>